<dbReference type="AlphaFoldDB" id="A0ABD3HC05"/>
<dbReference type="Gene3D" id="2.40.160.120">
    <property type="match status" value="1"/>
</dbReference>
<dbReference type="InterPro" id="IPR037239">
    <property type="entry name" value="OSBP_sf"/>
</dbReference>
<evidence type="ECO:0000256" key="1">
    <source>
        <dbReference type="ARBA" id="ARBA00008842"/>
    </source>
</evidence>
<dbReference type="InterPro" id="IPR000648">
    <property type="entry name" value="Oxysterol-bd"/>
</dbReference>
<protein>
    <recommendedName>
        <fullName evidence="5">Oxysterol-binding protein</fullName>
    </recommendedName>
</protein>
<dbReference type="PANTHER" id="PTHR10972:SF102">
    <property type="entry name" value="OXYSTEROL-BINDING PROTEIN"/>
    <property type="match status" value="1"/>
</dbReference>
<proteinExistence type="inferred from homology"/>
<dbReference type="InterPro" id="IPR018494">
    <property type="entry name" value="Oxysterol-bd_CS"/>
</dbReference>
<organism evidence="3 4">
    <name type="scientific">Riccia sorocarpa</name>
    <dbReference type="NCBI Taxonomy" id="122646"/>
    <lineage>
        <taxon>Eukaryota</taxon>
        <taxon>Viridiplantae</taxon>
        <taxon>Streptophyta</taxon>
        <taxon>Embryophyta</taxon>
        <taxon>Marchantiophyta</taxon>
        <taxon>Marchantiopsida</taxon>
        <taxon>Marchantiidae</taxon>
        <taxon>Marchantiales</taxon>
        <taxon>Ricciaceae</taxon>
        <taxon>Riccia</taxon>
    </lineage>
</organism>
<dbReference type="PROSITE" id="PS01013">
    <property type="entry name" value="OSBP"/>
    <property type="match status" value="1"/>
</dbReference>
<evidence type="ECO:0000256" key="2">
    <source>
        <dbReference type="RuleBase" id="RU003844"/>
    </source>
</evidence>
<keyword evidence="4" id="KW-1185">Reference proteome</keyword>
<dbReference type="PANTHER" id="PTHR10972">
    <property type="entry name" value="OXYSTEROL-BINDING PROTEIN-RELATED"/>
    <property type="match status" value="1"/>
</dbReference>
<evidence type="ECO:0008006" key="5">
    <source>
        <dbReference type="Google" id="ProtNLM"/>
    </source>
</evidence>
<dbReference type="Gene3D" id="3.30.70.3490">
    <property type="match status" value="1"/>
</dbReference>
<comment type="caution">
    <text evidence="3">The sequence shown here is derived from an EMBL/GenBank/DDBJ whole genome shotgun (WGS) entry which is preliminary data.</text>
</comment>
<sequence>MGIESVVEATHGKEKEQHASVMSMPMISPPLSFPDSKEAHHGGDVKQKNVVFRVLDVLKGIRPGSDLTSFQVPPQFNLPKSQLQCYAEMVYCCPQNLMEQCSDGTTQMERFLAVVRWFISTVRPVPFGKAPYNPILGETHHVTAGNLSVLIEQVSHHPPISALHATNSKRKIQLSNWNKPIPRFYGHSVEVTVEGKNYLTLGEHEETYLTTSPKLTLKFFPNHGSEWTGETTVTCEKSGLEASINFKAKSFLGLRGGSNRVTGKIRSIGSSNVLYTIHGNWDDIVMLEEADAEKKTVLYDRKAALNGLKPPVIKNLQAISPMESVVVWSKVTEGLWNHNWNVAREAKHKVEENQRQLRKQRAKSGQTWTPKYFTETAQGRWLWQFEDQPVPEAPIVLEP</sequence>
<dbReference type="EMBL" id="JBJQOH010000004">
    <property type="protein sequence ID" value="KAL3688147.1"/>
    <property type="molecule type" value="Genomic_DNA"/>
</dbReference>
<comment type="similarity">
    <text evidence="1 2">Belongs to the OSBP family.</text>
</comment>
<evidence type="ECO:0000313" key="4">
    <source>
        <dbReference type="Proteomes" id="UP001633002"/>
    </source>
</evidence>
<dbReference type="Pfam" id="PF01237">
    <property type="entry name" value="Oxysterol_BP"/>
    <property type="match status" value="2"/>
</dbReference>
<dbReference type="FunFam" id="2.40.160.120:FF:000011">
    <property type="entry name" value="Oxysterol-binding protein-related protein 4C"/>
    <property type="match status" value="1"/>
</dbReference>
<dbReference type="Proteomes" id="UP001633002">
    <property type="component" value="Unassembled WGS sequence"/>
</dbReference>
<reference evidence="3 4" key="1">
    <citation type="submission" date="2024-09" db="EMBL/GenBank/DDBJ databases">
        <title>Chromosome-scale assembly of Riccia sorocarpa.</title>
        <authorList>
            <person name="Paukszto L."/>
        </authorList>
    </citation>
    <scope>NUCLEOTIDE SEQUENCE [LARGE SCALE GENOMIC DNA]</scope>
    <source>
        <strain evidence="3">LP-2024</strain>
        <tissue evidence="3">Aerial parts of the thallus</tissue>
    </source>
</reference>
<evidence type="ECO:0000313" key="3">
    <source>
        <dbReference type="EMBL" id="KAL3688147.1"/>
    </source>
</evidence>
<name>A0ABD3HC05_9MARC</name>
<accession>A0ABD3HC05</accession>
<gene>
    <name evidence="3" type="ORF">R1sor_014456</name>
</gene>
<dbReference type="SUPFAM" id="SSF144000">
    <property type="entry name" value="Oxysterol-binding protein-like"/>
    <property type="match status" value="1"/>
</dbReference>